<evidence type="ECO:0000256" key="1">
    <source>
        <dbReference type="ARBA" id="ARBA00023063"/>
    </source>
</evidence>
<sequence>MNKRLAILSTLLRYPDEALRADLPDVMAAIAEAGFSERDRRALERLVRRLGSGDPLDRQEEFVRLFDRGRSTSLHLFEHVHGDTRNRGPAMVELAAVYEANGFAMTGRELPDYLPLVLEFCAVAPPETAANLLAQAGPLLQQIHARLMARGLPSSRGYAAVLAAVLSEARLAPATLPTEANDQADEDDLAAIDAAYEDQPVVFGPESDPDQQGARAKVAAMIQRLRAARQAAART</sequence>
<keyword evidence="1" id="KW-0534">Nitrate assimilation</keyword>
<keyword evidence="3" id="KW-1185">Reference proteome</keyword>
<dbReference type="AlphaFoldDB" id="A0A840XRL3"/>
<dbReference type="Gene3D" id="1.10.3480.10">
    <property type="entry name" value="TorD-like"/>
    <property type="match status" value="1"/>
</dbReference>
<dbReference type="InterPro" id="IPR020945">
    <property type="entry name" value="DMSO/NO3_reduct_chaperone"/>
</dbReference>
<name>A0A840XRL3_9PROT</name>
<dbReference type="GO" id="GO:0016530">
    <property type="term" value="F:metallochaperone activity"/>
    <property type="evidence" value="ECO:0007669"/>
    <property type="project" value="TreeGrafter"/>
</dbReference>
<protein>
    <submittedName>
        <fullName evidence="2">Nitrate reductase delta subunit</fullName>
    </submittedName>
</protein>
<accession>A0A840XRL3</accession>
<evidence type="ECO:0000313" key="2">
    <source>
        <dbReference type="EMBL" id="MBB5690566.1"/>
    </source>
</evidence>
<evidence type="ECO:0000313" key="3">
    <source>
        <dbReference type="Proteomes" id="UP000562254"/>
    </source>
</evidence>
<gene>
    <name evidence="2" type="ORF">FHS88_002701</name>
</gene>
<dbReference type="InterPro" id="IPR036411">
    <property type="entry name" value="TorD-like_sf"/>
</dbReference>
<dbReference type="NCBIfam" id="TIGR00684">
    <property type="entry name" value="narJ"/>
    <property type="match status" value="1"/>
</dbReference>
<proteinExistence type="predicted"/>
<dbReference type="GO" id="GO:0051082">
    <property type="term" value="F:unfolded protein binding"/>
    <property type="evidence" value="ECO:0007669"/>
    <property type="project" value="InterPro"/>
</dbReference>
<dbReference type="PANTHER" id="PTHR43680">
    <property type="entry name" value="NITRATE REDUCTASE MOLYBDENUM COFACTOR ASSEMBLY CHAPERONE"/>
    <property type="match status" value="1"/>
</dbReference>
<dbReference type="InterPro" id="IPR003765">
    <property type="entry name" value="NO3_reductase_chaperone_NarJ"/>
</dbReference>
<dbReference type="Proteomes" id="UP000562254">
    <property type="component" value="Unassembled WGS sequence"/>
</dbReference>
<dbReference type="EMBL" id="JACIJE010000007">
    <property type="protein sequence ID" value="MBB5690566.1"/>
    <property type="molecule type" value="Genomic_DNA"/>
</dbReference>
<dbReference type="PANTHER" id="PTHR43680:SF2">
    <property type="entry name" value="NITRATE REDUCTASE MOLYBDENUM COFACTOR ASSEMBLY CHAPERONE NARJ"/>
    <property type="match status" value="1"/>
</dbReference>
<dbReference type="SUPFAM" id="SSF89155">
    <property type="entry name" value="TorD-like"/>
    <property type="match status" value="1"/>
</dbReference>
<dbReference type="Pfam" id="PF02613">
    <property type="entry name" value="Nitrate_red_del"/>
    <property type="match status" value="1"/>
</dbReference>
<dbReference type="GO" id="GO:0051131">
    <property type="term" value="P:chaperone-mediated protein complex assembly"/>
    <property type="evidence" value="ECO:0007669"/>
    <property type="project" value="InterPro"/>
</dbReference>
<dbReference type="RefSeq" id="WP_184485481.1">
    <property type="nucleotide sequence ID" value="NZ_JAAEDJ010000032.1"/>
</dbReference>
<comment type="caution">
    <text evidence="2">The sequence shown here is derived from an EMBL/GenBank/DDBJ whole genome shotgun (WGS) entry which is preliminary data.</text>
</comment>
<dbReference type="GO" id="GO:0042128">
    <property type="term" value="P:nitrate assimilation"/>
    <property type="evidence" value="ECO:0007669"/>
    <property type="project" value="UniProtKB-KW"/>
</dbReference>
<organism evidence="2 3">
    <name type="scientific">Neoroseomonas alkaliterrae</name>
    <dbReference type="NCBI Taxonomy" id="1452450"/>
    <lineage>
        <taxon>Bacteria</taxon>
        <taxon>Pseudomonadati</taxon>
        <taxon>Pseudomonadota</taxon>
        <taxon>Alphaproteobacteria</taxon>
        <taxon>Acetobacterales</taxon>
        <taxon>Acetobacteraceae</taxon>
        <taxon>Neoroseomonas</taxon>
    </lineage>
</organism>
<reference evidence="2 3" key="1">
    <citation type="submission" date="2020-08" db="EMBL/GenBank/DDBJ databases">
        <title>Genomic Encyclopedia of Type Strains, Phase IV (KMG-IV): sequencing the most valuable type-strain genomes for metagenomic binning, comparative biology and taxonomic classification.</title>
        <authorList>
            <person name="Goeker M."/>
        </authorList>
    </citation>
    <scope>NUCLEOTIDE SEQUENCE [LARGE SCALE GENOMIC DNA]</scope>
    <source>
        <strain evidence="2 3">DSM 25895</strain>
    </source>
</reference>